<evidence type="ECO:0000313" key="3">
    <source>
        <dbReference type="EMBL" id="PON28191.1"/>
    </source>
</evidence>
<dbReference type="Gene3D" id="4.10.240.10">
    <property type="entry name" value="Zn(2)-C6 fungal-type DNA-binding domain"/>
    <property type="match status" value="1"/>
</dbReference>
<dbReference type="AlphaFoldDB" id="A0A2P4ZV72"/>
<dbReference type="GO" id="GO:0000981">
    <property type="term" value="F:DNA-binding transcription factor activity, RNA polymerase II-specific"/>
    <property type="evidence" value="ECO:0007669"/>
    <property type="project" value="InterPro"/>
</dbReference>
<dbReference type="SUPFAM" id="SSF57701">
    <property type="entry name" value="Zn2/Cys6 DNA-binding domain"/>
    <property type="match status" value="1"/>
</dbReference>
<dbReference type="InterPro" id="IPR001138">
    <property type="entry name" value="Zn2Cys6_DnaBD"/>
</dbReference>
<dbReference type="InterPro" id="IPR053175">
    <property type="entry name" value="DHMBA_Reg_Transcription_Factor"/>
</dbReference>
<dbReference type="PANTHER" id="PTHR38791">
    <property type="entry name" value="ZN(II)2CYS6 TRANSCRIPTION FACTOR (EUROFUNG)-RELATED-RELATED"/>
    <property type="match status" value="1"/>
</dbReference>
<dbReference type="EMBL" id="JPDN02000007">
    <property type="protein sequence ID" value="PON28191.1"/>
    <property type="molecule type" value="Genomic_DNA"/>
</dbReference>
<dbReference type="Proteomes" id="UP000054821">
    <property type="component" value="Unassembled WGS sequence"/>
</dbReference>
<dbReference type="GO" id="GO:0008270">
    <property type="term" value="F:zinc ion binding"/>
    <property type="evidence" value="ECO:0007669"/>
    <property type="project" value="InterPro"/>
</dbReference>
<dbReference type="PANTHER" id="PTHR38791:SF1">
    <property type="entry name" value="TRANSCRIPTION FACTOR, PUTATIVE-RELATED"/>
    <property type="match status" value="1"/>
</dbReference>
<dbReference type="SMART" id="SM00066">
    <property type="entry name" value="GAL4"/>
    <property type="match status" value="1"/>
</dbReference>
<dbReference type="InterPro" id="IPR021858">
    <property type="entry name" value="Fun_TF"/>
</dbReference>
<feature type="domain" description="Zn(2)-C6 fungal-type" evidence="2">
    <location>
        <begin position="9"/>
        <end position="37"/>
    </location>
</feature>
<evidence type="ECO:0000259" key="2">
    <source>
        <dbReference type="PROSITE" id="PS50048"/>
    </source>
</evidence>
<dbReference type="PROSITE" id="PS50048">
    <property type="entry name" value="ZN2_CY6_FUNGAL_2"/>
    <property type="match status" value="1"/>
</dbReference>
<organism evidence="3 4">
    <name type="scientific">Trichoderma gamsii</name>
    <dbReference type="NCBI Taxonomy" id="398673"/>
    <lineage>
        <taxon>Eukaryota</taxon>
        <taxon>Fungi</taxon>
        <taxon>Dikarya</taxon>
        <taxon>Ascomycota</taxon>
        <taxon>Pezizomycotina</taxon>
        <taxon>Sordariomycetes</taxon>
        <taxon>Hypocreomycetidae</taxon>
        <taxon>Hypocreales</taxon>
        <taxon>Hypocreaceae</taxon>
        <taxon>Trichoderma</taxon>
    </lineage>
</organism>
<evidence type="ECO:0000313" key="4">
    <source>
        <dbReference type="Proteomes" id="UP000054821"/>
    </source>
</evidence>
<keyword evidence="1" id="KW-0539">Nucleus</keyword>
<dbReference type="Pfam" id="PF11951">
    <property type="entry name" value="Fungal_trans_2"/>
    <property type="match status" value="1"/>
</dbReference>
<keyword evidence="4" id="KW-1185">Reference proteome</keyword>
<dbReference type="RefSeq" id="XP_024406161.1">
    <property type="nucleotide sequence ID" value="XM_024549046.1"/>
</dbReference>
<comment type="caution">
    <text evidence="3">The sequence shown here is derived from an EMBL/GenBank/DDBJ whole genome shotgun (WGS) entry which is preliminary data.</text>
</comment>
<protein>
    <recommendedName>
        <fullName evidence="2">Zn(2)-C6 fungal-type domain-containing protein</fullName>
    </recommendedName>
</protein>
<proteinExistence type="predicted"/>
<gene>
    <name evidence="3" type="ORF">TGAM01_v202685</name>
</gene>
<sequence>MVYRGPSKDCLPCRKRKLKCDLRKDGCGQCLRANIACFGYRDTNDLIFRDQTRSVQRKMLSSKATTVSLQLGALNHVILPNGSRLSPQPQPAWHVRARHDFFAHYVYGLSSSYDILPALYEKSKPGDHLSASVDAASLAFFANNHATSSTELLRLAAENYMLALRQINKALSSRELASADSTLQSVLLLDLYEKIMGRDLMSEQSWLAHLNGALALIKARGYNDMTRSEVSRKLANKLFTTLLISCYIASQRIPEGVAELGRRLDMFHDKDDAKWRLSNMNCKMINFRIDVAEGKLSKNEIVAQARQLEAAYYEIEETSSQRWQPRHVMVSEEDPDRSSIFGDHYDVYRDHFTTQVRNTVRIMHLQLQFYIQRSLIGDESDEAIRIRSESAVLTERYAEEVCASAPQFLLPDVHPNNCIPFTPVQALKCGILLPAMFIAGSATTNPKLRLWVINTMRFIAESGHLHAASVTAMMLEENPMLDFRFMYAKLGGATITSTEGWDAASMTSPPKPSIPEHHSSQLAVLLGWPLVSKHLYGNQASLQDSSRSSSLTSPPCVANPKAVLAPISLCPAAFHTNSSPASHSCFFAGSGARMRSEGRSHMAIGSK</sequence>
<accession>A0A2P4ZV72</accession>
<dbReference type="CDD" id="cd00067">
    <property type="entry name" value="GAL4"/>
    <property type="match status" value="1"/>
</dbReference>
<evidence type="ECO:0000256" key="1">
    <source>
        <dbReference type="ARBA" id="ARBA00023242"/>
    </source>
</evidence>
<dbReference type="Pfam" id="PF00172">
    <property type="entry name" value="Zn_clus"/>
    <property type="match status" value="1"/>
</dbReference>
<dbReference type="GeneID" id="29982224"/>
<reference evidence="3 4" key="1">
    <citation type="journal article" date="2016" name="Genome Announc.">
        <title>Draft Whole-Genome Sequence of Trichoderma gamsii T6085, a Promising Biocontrol Agent of Fusarium Head Blight on Wheat.</title>
        <authorList>
            <person name="Baroncelli R."/>
            <person name="Zapparata A."/>
            <person name="Piaggeschi G."/>
            <person name="Sarrocco S."/>
            <person name="Vannacci G."/>
        </authorList>
    </citation>
    <scope>NUCLEOTIDE SEQUENCE [LARGE SCALE GENOMIC DNA]</scope>
    <source>
        <strain evidence="3 4">T6085</strain>
    </source>
</reference>
<dbReference type="InterPro" id="IPR036864">
    <property type="entry name" value="Zn2-C6_fun-type_DNA-bd_sf"/>
</dbReference>
<name>A0A2P4ZV72_9HYPO</name>
<dbReference type="STRING" id="398673.A0A2P4ZV72"/>